<evidence type="ECO:0000256" key="1">
    <source>
        <dbReference type="ARBA" id="ARBA00004651"/>
    </source>
</evidence>
<feature type="region of interest" description="Disordered" evidence="8">
    <location>
        <begin position="1"/>
        <end position="97"/>
    </location>
</feature>
<sequence>MRSRHGRGRPPVVHRAARRPRRPTRRRPRPAIDPAALCTRGRRAHRVERRRRPLHHLPGRGRSRDRGRVPRRSRPALARHAEDEVSATTSDPDVTRPRARVRRRRLLVLVVTIVIAVSAGTVAIGTGSYATSPGDVIGALLGSTTERTHLIVIDMRLPRIVAALLVGAALGIAGAVFQTLSRNPLGSPDIIGFSTGSATGALVCLVLVTPSLDPALGAWAGGIGALLVVLLISRSTGLARERTILAGVAFAALLAAVNDYLLTRAPTEVARSATLWLYGSLTATDAGDVAFLAVAVSCLGIVIALYRRDLRTLELGDDVARSLGMRVARSQLVLLLVAAALTGTATAVAGPIGFVALAAPQIARRASGSAGIPVAASAAIGAVLLLLADVAAQRLLAPLQIPVGLVTGAIGGAYLFWLVARTRR</sequence>
<evidence type="ECO:0000256" key="3">
    <source>
        <dbReference type="ARBA" id="ARBA00022448"/>
    </source>
</evidence>
<feature type="transmembrane region" description="Helical" evidence="9">
    <location>
        <begin position="160"/>
        <end position="178"/>
    </location>
</feature>
<feature type="transmembrane region" description="Helical" evidence="9">
    <location>
        <begin position="370"/>
        <end position="388"/>
    </location>
</feature>
<evidence type="ECO:0000256" key="8">
    <source>
        <dbReference type="SAM" id="MobiDB-lite"/>
    </source>
</evidence>
<comment type="subcellular location">
    <subcellularLocation>
        <location evidence="1">Cell membrane</location>
        <topology evidence="1">Multi-pass membrane protein</topology>
    </subcellularLocation>
</comment>
<feature type="compositionally biased region" description="Basic residues" evidence="8">
    <location>
        <begin position="15"/>
        <end position="29"/>
    </location>
</feature>
<evidence type="ECO:0000313" key="10">
    <source>
        <dbReference type="EMBL" id="RUQ86408.1"/>
    </source>
</evidence>
<keyword evidence="7 9" id="KW-0472">Membrane</keyword>
<evidence type="ECO:0000256" key="5">
    <source>
        <dbReference type="ARBA" id="ARBA00022692"/>
    </source>
</evidence>
<comment type="similarity">
    <text evidence="2">Belongs to the binding-protein-dependent transport system permease family. FecCD subfamily.</text>
</comment>
<dbReference type="SUPFAM" id="SSF81345">
    <property type="entry name" value="ABC transporter involved in vitamin B12 uptake, BtuC"/>
    <property type="match status" value="1"/>
</dbReference>
<feature type="transmembrane region" description="Helical" evidence="9">
    <location>
        <begin position="395"/>
        <end position="420"/>
    </location>
</feature>
<comment type="caution">
    <text evidence="10">The sequence shown here is derived from an EMBL/GenBank/DDBJ whole genome shotgun (WGS) entry which is preliminary data.</text>
</comment>
<evidence type="ECO:0000256" key="2">
    <source>
        <dbReference type="ARBA" id="ARBA00007935"/>
    </source>
</evidence>
<dbReference type="Proteomes" id="UP000268291">
    <property type="component" value="Unassembled WGS sequence"/>
</dbReference>
<feature type="compositionally biased region" description="Basic residues" evidence="8">
    <location>
        <begin position="40"/>
        <end position="61"/>
    </location>
</feature>
<gene>
    <name evidence="10" type="ORF">ELQ93_05285</name>
</gene>
<accession>A0ABY0C9U1</accession>
<dbReference type="CDD" id="cd06550">
    <property type="entry name" value="TM_ABC_iron-siderophores_like"/>
    <property type="match status" value="1"/>
</dbReference>
<keyword evidence="6 9" id="KW-1133">Transmembrane helix</keyword>
<evidence type="ECO:0000256" key="4">
    <source>
        <dbReference type="ARBA" id="ARBA00022475"/>
    </source>
</evidence>
<dbReference type="PANTHER" id="PTHR30472">
    <property type="entry name" value="FERRIC ENTEROBACTIN TRANSPORT SYSTEM PERMEASE PROTEIN"/>
    <property type="match status" value="1"/>
</dbReference>
<evidence type="ECO:0000313" key="11">
    <source>
        <dbReference type="Proteomes" id="UP000268291"/>
    </source>
</evidence>
<feature type="transmembrane region" description="Helical" evidence="9">
    <location>
        <begin position="289"/>
        <end position="306"/>
    </location>
</feature>
<dbReference type="InterPro" id="IPR037294">
    <property type="entry name" value="ABC_BtuC-like"/>
</dbReference>
<feature type="transmembrane region" description="Helical" evidence="9">
    <location>
        <begin position="244"/>
        <end position="262"/>
    </location>
</feature>
<dbReference type="EMBL" id="RZGY01000001">
    <property type="protein sequence ID" value="RUQ86408.1"/>
    <property type="molecule type" value="Genomic_DNA"/>
</dbReference>
<protein>
    <submittedName>
        <fullName evidence="10">Iron-enterobactin ABC transporter permease</fullName>
    </submittedName>
</protein>
<feature type="transmembrane region" description="Helical" evidence="9">
    <location>
        <begin position="190"/>
        <end position="209"/>
    </location>
</feature>
<reference evidence="10 11" key="1">
    <citation type="submission" date="2018-12" db="EMBL/GenBank/DDBJ databases">
        <authorList>
            <person name="hu s."/>
            <person name="Xu Y."/>
            <person name="Xu B."/>
            <person name="Li F."/>
        </authorList>
    </citation>
    <scope>NUCLEOTIDE SEQUENCE [LARGE SCALE GENOMIC DNA]</scope>
    <source>
        <strain evidence="10 11">KSW2-17</strain>
    </source>
</reference>
<dbReference type="Pfam" id="PF01032">
    <property type="entry name" value="FecCD"/>
    <property type="match status" value="1"/>
</dbReference>
<feature type="transmembrane region" description="Helical" evidence="9">
    <location>
        <begin position="332"/>
        <end position="358"/>
    </location>
</feature>
<feature type="transmembrane region" description="Helical" evidence="9">
    <location>
        <begin position="106"/>
        <end position="130"/>
    </location>
</feature>
<organism evidence="10 11">
    <name type="scientific">Labedella gwakjiensis</name>
    <dbReference type="NCBI Taxonomy" id="390269"/>
    <lineage>
        <taxon>Bacteria</taxon>
        <taxon>Bacillati</taxon>
        <taxon>Actinomycetota</taxon>
        <taxon>Actinomycetes</taxon>
        <taxon>Micrococcales</taxon>
        <taxon>Microbacteriaceae</taxon>
        <taxon>Labedella</taxon>
    </lineage>
</organism>
<feature type="transmembrane region" description="Helical" evidence="9">
    <location>
        <begin position="215"/>
        <end position="232"/>
    </location>
</feature>
<dbReference type="PANTHER" id="PTHR30472:SF24">
    <property type="entry name" value="FERRIC ENTEROBACTIN TRANSPORT SYSTEM PERMEASE PROTEIN FEPG"/>
    <property type="match status" value="1"/>
</dbReference>
<evidence type="ECO:0000256" key="9">
    <source>
        <dbReference type="SAM" id="Phobius"/>
    </source>
</evidence>
<keyword evidence="4" id="KW-1003">Cell membrane</keyword>
<proteinExistence type="inferred from homology"/>
<evidence type="ECO:0000256" key="7">
    <source>
        <dbReference type="ARBA" id="ARBA00023136"/>
    </source>
</evidence>
<dbReference type="Gene3D" id="1.10.3470.10">
    <property type="entry name" value="ABC transporter involved in vitamin B12 uptake, BtuC"/>
    <property type="match status" value="1"/>
</dbReference>
<evidence type="ECO:0000256" key="6">
    <source>
        <dbReference type="ARBA" id="ARBA00022989"/>
    </source>
</evidence>
<keyword evidence="11" id="KW-1185">Reference proteome</keyword>
<keyword evidence="5 9" id="KW-0812">Transmembrane</keyword>
<keyword evidence="3" id="KW-0813">Transport</keyword>
<dbReference type="InterPro" id="IPR000522">
    <property type="entry name" value="ABC_transptr_permease_BtuC"/>
</dbReference>
<name>A0ABY0C9U1_9MICO</name>